<dbReference type="OrthoDB" id="539549at2759"/>
<gene>
    <name evidence="2" type="ORF">GPECTOR_19g347</name>
</gene>
<accession>A0A150GJB7</accession>
<feature type="compositionally biased region" description="Pro residues" evidence="1">
    <location>
        <begin position="101"/>
        <end position="111"/>
    </location>
</feature>
<evidence type="ECO:0000256" key="1">
    <source>
        <dbReference type="SAM" id="MobiDB-lite"/>
    </source>
</evidence>
<feature type="region of interest" description="Disordered" evidence="1">
    <location>
        <begin position="25"/>
        <end position="143"/>
    </location>
</feature>
<proteinExistence type="predicted"/>
<sequence>MLTYRAIALIEAFRAAAWTQSCEKNPSRVHASSLQESQPCPTPWPGTAKENYFGADVSGRGQGAEDDDRLPSGCYPVHEDPAASLQHPQAAFGGTAELPAGLPPHGTPPADRPVVGDVAPSTDSAVRADAHGVTPNKPPNSIQ</sequence>
<feature type="compositionally biased region" description="Polar residues" evidence="1">
    <location>
        <begin position="25"/>
        <end position="39"/>
    </location>
</feature>
<comment type="caution">
    <text evidence="2">The sequence shown here is derived from an EMBL/GenBank/DDBJ whole genome shotgun (WGS) entry which is preliminary data.</text>
</comment>
<dbReference type="AlphaFoldDB" id="A0A150GJB7"/>
<name>A0A150GJB7_GONPE</name>
<keyword evidence="3" id="KW-1185">Reference proteome</keyword>
<evidence type="ECO:0000313" key="3">
    <source>
        <dbReference type="Proteomes" id="UP000075714"/>
    </source>
</evidence>
<dbReference type="Proteomes" id="UP000075714">
    <property type="component" value="Unassembled WGS sequence"/>
</dbReference>
<reference evidence="3" key="1">
    <citation type="journal article" date="2016" name="Nat. Commun.">
        <title>The Gonium pectorale genome demonstrates co-option of cell cycle regulation during the evolution of multicellularity.</title>
        <authorList>
            <person name="Hanschen E.R."/>
            <person name="Marriage T.N."/>
            <person name="Ferris P.J."/>
            <person name="Hamaji T."/>
            <person name="Toyoda A."/>
            <person name="Fujiyama A."/>
            <person name="Neme R."/>
            <person name="Noguchi H."/>
            <person name="Minakuchi Y."/>
            <person name="Suzuki M."/>
            <person name="Kawai-Toyooka H."/>
            <person name="Smith D.R."/>
            <person name="Sparks H."/>
            <person name="Anderson J."/>
            <person name="Bakaric R."/>
            <person name="Luria V."/>
            <person name="Karger A."/>
            <person name="Kirschner M.W."/>
            <person name="Durand P.M."/>
            <person name="Michod R.E."/>
            <person name="Nozaki H."/>
            <person name="Olson B.J."/>
        </authorList>
    </citation>
    <scope>NUCLEOTIDE SEQUENCE [LARGE SCALE GENOMIC DNA]</scope>
    <source>
        <strain evidence="3">NIES-2863</strain>
    </source>
</reference>
<protein>
    <submittedName>
        <fullName evidence="2">Uncharacterized protein</fullName>
    </submittedName>
</protein>
<dbReference type="EMBL" id="LSYV01000020">
    <property type="protein sequence ID" value="KXZ49896.1"/>
    <property type="molecule type" value="Genomic_DNA"/>
</dbReference>
<evidence type="ECO:0000313" key="2">
    <source>
        <dbReference type="EMBL" id="KXZ49896.1"/>
    </source>
</evidence>
<organism evidence="2 3">
    <name type="scientific">Gonium pectorale</name>
    <name type="common">Green alga</name>
    <dbReference type="NCBI Taxonomy" id="33097"/>
    <lineage>
        <taxon>Eukaryota</taxon>
        <taxon>Viridiplantae</taxon>
        <taxon>Chlorophyta</taxon>
        <taxon>core chlorophytes</taxon>
        <taxon>Chlorophyceae</taxon>
        <taxon>CS clade</taxon>
        <taxon>Chlamydomonadales</taxon>
        <taxon>Volvocaceae</taxon>
        <taxon>Gonium</taxon>
    </lineage>
</organism>